<reference evidence="7 8" key="1">
    <citation type="submission" date="2019-08" db="EMBL/GenBank/DDBJ databases">
        <authorList>
            <person name="Peeters C."/>
        </authorList>
    </citation>
    <scope>NUCLEOTIDE SEQUENCE [LARGE SCALE GENOMIC DNA]</scope>
    <source>
        <strain evidence="7 8">LMG 31115</strain>
    </source>
</reference>
<protein>
    <submittedName>
        <fullName evidence="7">TetR family transcriptional regulator</fullName>
    </submittedName>
</protein>
<dbReference type="AlphaFoldDB" id="A0A5E4RV15"/>
<dbReference type="Gene3D" id="1.10.357.10">
    <property type="entry name" value="Tetracycline Repressor, domain 2"/>
    <property type="match status" value="1"/>
</dbReference>
<evidence type="ECO:0000256" key="5">
    <source>
        <dbReference type="SAM" id="MobiDB-lite"/>
    </source>
</evidence>
<dbReference type="PANTHER" id="PTHR30055:SF234">
    <property type="entry name" value="HTH-TYPE TRANSCRIPTIONAL REGULATOR BETI"/>
    <property type="match status" value="1"/>
</dbReference>
<dbReference type="InterPro" id="IPR009057">
    <property type="entry name" value="Homeodomain-like_sf"/>
</dbReference>
<dbReference type="SUPFAM" id="SSF48498">
    <property type="entry name" value="Tetracyclin repressor-like, C-terminal domain"/>
    <property type="match status" value="1"/>
</dbReference>
<feature type="domain" description="HTH tetR-type" evidence="6">
    <location>
        <begin position="26"/>
        <end position="86"/>
    </location>
</feature>
<proteinExistence type="predicted"/>
<dbReference type="SUPFAM" id="SSF46689">
    <property type="entry name" value="Homeodomain-like"/>
    <property type="match status" value="1"/>
</dbReference>
<keyword evidence="8" id="KW-1185">Reference proteome</keyword>
<dbReference type="RefSeq" id="WP_058376694.1">
    <property type="nucleotide sequence ID" value="NZ_CABPSF010000001.1"/>
</dbReference>
<evidence type="ECO:0000313" key="8">
    <source>
        <dbReference type="Proteomes" id="UP000333828"/>
    </source>
</evidence>
<evidence type="ECO:0000256" key="3">
    <source>
        <dbReference type="ARBA" id="ARBA00023163"/>
    </source>
</evidence>
<dbReference type="Proteomes" id="UP000333828">
    <property type="component" value="Unassembled WGS sequence"/>
</dbReference>
<keyword evidence="2 4" id="KW-0238">DNA-binding</keyword>
<dbReference type="InterPro" id="IPR001647">
    <property type="entry name" value="HTH_TetR"/>
</dbReference>
<keyword evidence="1" id="KW-0805">Transcription regulation</keyword>
<name>A0A5E4RV15_9BURK</name>
<feature type="DNA-binding region" description="H-T-H motif" evidence="4">
    <location>
        <begin position="49"/>
        <end position="68"/>
    </location>
</feature>
<keyword evidence="3" id="KW-0804">Transcription</keyword>
<dbReference type="InterPro" id="IPR050109">
    <property type="entry name" value="HTH-type_TetR-like_transc_reg"/>
</dbReference>
<dbReference type="GO" id="GO:0000976">
    <property type="term" value="F:transcription cis-regulatory region binding"/>
    <property type="evidence" value="ECO:0007669"/>
    <property type="project" value="TreeGrafter"/>
</dbReference>
<organism evidence="7 8">
    <name type="scientific">Pandoraea iniqua</name>
    <dbReference type="NCBI Taxonomy" id="2508288"/>
    <lineage>
        <taxon>Bacteria</taxon>
        <taxon>Pseudomonadati</taxon>
        <taxon>Pseudomonadota</taxon>
        <taxon>Betaproteobacteria</taxon>
        <taxon>Burkholderiales</taxon>
        <taxon>Burkholderiaceae</taxon>
        <taxon>Pandoraea</taxon>
    </lineage>
</organism>
<dbReference type="GO" id="GO:0003700">
    <property type="term" value="F:DNA-binding transcription factor activity"/>
    <property type="evidence" value="ECO:0007669"/>
    <property type="project" value="TreeGrafter"/>
</dbReference>
<dbReference type="PANTHER" id="PTHR30055">
    <property type="entry name" value="HTH-TYPE TRANSCRIPTIONAL REGULATOR RUTR"/>
    <property type="match status" value="1"/>
</dbReference>
<dbReference type="PRINTS" id="PR00455">
    <property type="entry name" value="HTHTETR"/>
</dbReference>
<evidence type="ECO:0000256" key="2">
    <source>
        <dbReference type="ARBA" id="ARBA00023125"/>
    </source>
</evidence>
<evidence type="ECO:0000313" key="7">
    <source>
        <dbReference type="EMBL" id="VVD66304.1"/>
    </source>
</evidence>
<dbReference type="PROSITE" id="PS50977">
    <property type="entry name" value="HTH_TETR_2"/>
    <property type="match status" value="1"/>
</dbReference>
<dbReference type="InterPro" id="IPR036271">
    <property type="entry name" value="Tet_transcr_reg_TetR-rel_C_sf"/>
</dbReference>
<accession>A0A5E4RV15</accession>
<gene>
    <name evidence="7" type="ORF">PIN31115_00357</name>
</gene>
<dbReference type="EMBL" id="CABPSI010000001">
    <property type="protein sequence ID" value="VVD66304.1"/>
    <property type="molecule type" value="Genomic_DNA"/>
</dbReference>
<dbReference type="Pfam" id="PF00440">
    <property type="entry name" value="TetR_N"/>
    <property type="match status" value="1"/>
</dbReference>
<evidence type="ECO:0000259" key="6">
    <source>
        <dbReference type="PROSITE" id="PS50977"/>
    </source>
</evidence>
<sequence length="219" mass="24418">MTPIKAVSQADLPRKRTRGRPTDNCTHGAEALLHNARRIFAQRGFYASSVRQIAEASGVDAALIAHHFGSKEALWVAVVDQIATLTRSLIDDTLALRHAPIEPAERIEQAVQLFVEAVFDNPDIGMFFSTAATEEGERLDILTQRLVRPYRDAMVPLVADWLVAQDRRVEDADVMFFMLTSAISKTVSYRHMMGPFLPPEGMADLKRTVLDCAMALIRQ</sequence>
<evidence type="ECO:0000256" key="4">
    <source>
        <dbReference type="PROSITE-ProRule" id="PRU00335"/>
    </source>
</evidence>
<feature type="region of interest" description="Disordered" evidence="5">
    <location>
        <begin position="1"/>
        <end position="25"/>
    </location>
</feature>
<evidence type="ECO:0000256" key="1">
    <source>
        <dbReference type="ARBA" id="ARBA00023015"/>
    </source>
</evidence>